<dbReference type="Proteomes" id="UP000346198">
    <property type="component" value="Unassembled WGS sequence"/>
</dbReference>
<dbReference type="SUPFAM" id="SSF46785">
    <property type="entry name" value="Winged helix' DNA-binding domain"/>
    <property type="match status" value="1"/>
</dbReference>
<accession>A0A6C2UM33</accession>
<evidence type="ECO:0000313" key="3">
    <source>
        <dbReference type="Proteomes" id="UP000346198"/>
    </source>
</evidence>
<proteinExistence type="predicted"/>
<name>A0A6C2UM33_9BACT</name>
<dbReference type="AlphaFoldDB" id="A0A6C2UM33"/>
<dbReference type="Pfam" id="PF03551">
    <property type="entry name" value="PadR"/>
    <property type="match status" value="1"/>
</dbReference>
<dbReference type="InterPro" id="IPR005149">
    <property type="entry name" value="Tscrpt_reg_PadR_N"/>
</dbReference>
<protein>
    <recommendedName>
        <fullName evidence="1">Transcription regulator PadR N-terminal domain-containing protein</fullName>
    </recommendedName>
</protein>
<evidence type="ECO:0000313" key="2">
    <source>
        <dbReference type="EMBL" id="VGO21330.1"/>
    </source>
</evidence>
<dbReference type="Gene3D" id="1.10.10.10">
    <property type="entry name" value="Winged helix-like DNA-binding domain superfamily/Winged helix DNA-binding domain"/>
    <property type="match status" value="1"/>
</dbReference>
<feature type="domain" description="Transcription regulator PadR N-terminal" evidence="1">
    <location>
        <begin position="17"/>
        <end position="89"/>
    </location>
</feature>
<evidence type="ECO:0000259" key="1">
    <source>
        <dbReference type="Pfam" id="PF03551"/>
    </source>
</evidence>
<dbReference type="InterPro" id="IPR036388">
    <property type="entry name" value="WH-like_DNA-bd_sf"/>
</dbReference>
<keyword evidence="3" id="KW-1185">Reference proteome</keyword>
<dbReference type="InterPro" id="IPR036390">
    <property type="entry name" value="WH_DNA-bd_sf"/>
</dbReference>
<organism evidence="2 3">
    <name type="scientific">Pontiella sulfatireligans</name>
    <dbReference type="NCBI Taxonomy" id="2750658"/>
    <lineage>
        <taxon>Bacteria</taxon>
        <taxon>Pseudomonadati</taxon>
        <taxon>Kiritimatiellota</taxon>
        <taxon>Kiritimatiellia</taxon>
        <taxon>Kiritimatiellales</taxon>
        <taxon>Pontiellaceae</taxon>
        <taxon>Pontiella</taxon>
    </lineage>
</organism>
<sequence>MSTWVTQLRKGLIEFSILNLLQHGESYGYEILQSLQQIDELVVTDSTVYPILSRLRKDGYLKVQVQPSTSGPPRRYFSLTALGQQRIREMNLYWDNLQSAIEKLKQGKPGGES</sequence>
<dbReference type="RefSeq" id="WP_136062808.1">
    <property type="nucleotide sequence ID" value="NZ_CAAHFH010000002.1"/>
</dbReference>
<dbReference type="PANTHER" id="PTHR33169">
    <property type="entry name" value="PADR-FAMILY TRANSCRIPTIONAL REGULATOR"/>
    <property type="match status" value="1"/>
</dbReference>
<dbReference type="InterPro" id="IPR052509">
    <property type="entry name" value="Metal_resp_DNA-bind_regulator"/>
</dbReference>
<reference evidence="2 3" key="1">
    <citation type="submission" date="2019-04" db="EMBL/GenBank/DDBJ databases">
        <authorList>
            <person name="Van Vliet M D."/>
        </authorList>
    </citation>
    <scope>NUCLEOTIDE SEQUENCE [LARGE SCALE GENOMIC DNA]</scope>
    <source>
        <strain evidence="2 3">F21</strain>
    </source>
</reference>
<dbReference type="EMBL" id="CAAHFH010000002">
    <property type="protein sequence ID" value="VGO21330.1"/>
    <property type="molecule type" value="Genomic_DNA"/>
</dbReference>
<gene>
    <name evidence="2" type="ORF">SCARR_03402</name>
</gene>
<dbReference type="PANTHER" id="PTHR33169:SF14">
    <property type="entry name" value="TRANSCRIPTIONAL REGULATOR RV3488"/>
    <property type="match status" value="1"/>
</dbReference>